<evidence type="ECO:0000313" key="2">
    <source>
        <dbReference type="Proteomes" id="UP000887574"/>
    </source>
</evidence>
<evidence type="ECO:0000256" key="1">
    <source>
        <dbReference type="SAM" id="MobiDB-lite"/>
    </source>
</evidence>
<organism evidence="2 3">
    <name type="scientific">Ditylenchus dipsaci</name>
    <dbReference type="NCBI Taxonomy" id="166011"/>
    <lineage>
        <taxon>Eukaryota</taxon>
        <taxon>Metazoa</taxon>
        <taxon>Ecdysozoa</taxon>
        <taxon>Nematoda</taxon>
        <taxon>Chromadorea</taxon>
        <taxon>Rhabditida</taxon>
        <taxon>Tylenchina</taxon>
        <taxon>Tylenchomorpha</taxon>
        <taxon>Sphaerularioidea</taxon>
        <taxon>Anguinidae</taxon>
        <taxon>Anguininae</taxon>
        <taxon>Ditylenchus</taxon>
    </lineage>
</organism>
<keyword evidence="2" id="KW-1185">Reference proteome</keyword>
<dbReference type="Proteomes" id="UP000887574">
    <property type="component" value="Unplaced"/>
</dbReference>
<protein>
    <submittedName>
        <fullName evidence="3">FAR1 domain-containing protein</fullName>
    </submittedName>
</protein>
<feature type="compositionally biased region" description="Basic and acidic residues" evidence="1">
    <location>
        <begin position="113"/>
        <end position="124"/>
    </location>
</feature>
<evidence type="ECO:0000313" key="3">
    <source>
        <dbReference type="WBParaSite" id="jg10275"/>
    </source>
</evidence>
<sequence length="124" mass="14218">MQSQVGQRKRRGVAREWTTVKECSSKEDADVWMAENGGSWTCDSDNSSTKFVDKIYRCDHSARNRAKKFNCKAGMRIRYFMNLSVASKAWIQTTGEHDHRMLHDKGLSSPVKRSIEAKDEPFEG</sequence>
<proteinExistence type="predicted"/>
<dbReference type="AlphaFoldDB" id="A0A915CMS2"/>
<feature type="region of interest" description="Disordered" evidence="1">
    <location>
        <begin position="100"/>
        <end position="124"/>
    </location>
</feature>
<accession>A0A915CMS2</accession>
<dbReference type="WBParaSite" id="jg10275">
    <property type="protein sequence ID" value="jg10275"/>
    <property type="gene ID" value="jg10275"/>
</dbReference>
<name>A0A915CMS2_9BILA</name>
<reference evidence="3" key="1">
    <citation type="submission" date="2022-11" db="UniProtKB">
        <authorList>
            <consortium name="WormBaseParasite"/>
        </authorList>
    </citation>
    <scope>IDENTIFICATION</scope>
</reference>